<reference evidence="5" key="1">
    <citation type="submission" date="2018-09" db="EMBL/GenBank/DDBJ databases">
        <title>Complete Genome Sequencing of Sulfolobus sp. JCM 16834.</title>
        <authorList>
            <person name="Kato S."/>
            <person name="Itoh T."/>
            <person name="Ohkuma M."/>
        </authorList>
    </citation>
    <scope>NUCLEOTIDE SEQUENCE [LARGE SCALE GENOMIC DNA]</scope>
    <source>
        <strain evidence="5">IC-007</strain>
    </source>
</reference>
<dbReference type="RefSeq" id="WP_162302143.1">
    <property type="nucleotide sequence ID" value="NZ_AP018929.1"/>
</dbReference>
<dbReference type="PROSITE" id="PS51387">
    <property type="entry name" value="FAD_PCMH"/>
    <property type="match status" value="1"/>
</dbReference>
<dbReference type="GO" id="GO:0008720">
    <property type="term" value="F:D-lactate dehydrogenase (NAD+) activity"/>
    <property type="evidence" value="ECO:0007669"/>
    <property type="project" value="TreeGrafter"/>
</dbReference>
<protein>
    <recommendedName>
        <fullName evidence="1">FAD-binding PCMH-type domain-containing protein</fullName>
    </recommendedName>
</protein>
<proteinExistence type="predicted"/>
<keyword evidence="4" id="KW-1185">Reference proteome</keyword>
<reference evidence="3 4" key="2">
    <citation type="journal article" date="2020" name="Int. J. Syst. Evol. Microbiol.">
        <title>Sulfuracidifex tepidarius gen. nov., sp. nov. and transfer of Sulfolobus metallicus Huber and Stetter 1992 to the genus Sulfuracidifex as Sulfuracidifex metallicus comb. nov.</title>
        <authorList>
            <person name="Itoh T."/>
            <person name="Miura T."/>
            <person name="Sakai H.D."/>
            <person name="Kato S."/>
            <person name="Ohkuma M."/>
            <person name="Takashina T."/>
        </authorList>
    </citation>
    <scope>NUCLEOTIDE SEQUENCE</scope>
    <source>
        <strain evidence="2 4">IC-006</strain>
        <strain evidence="3">IC-007</strain>
    </source>
</reference>
<dbReference type="PANTHER" id="PTHR11748:SF118">
    <property type="entry name" value="ALKYLDIHYDROXYACETONEPHOSPHATE SYNTHASE (PRECURSOR)"/>
    <property type="match status" value="1"/>
</dbReference>
<dbReference type="GO" id="GO:0004458">
    <property type="term" value="F:D-lactate dehydrogenase (cytochrome) activity"/>
    <property type="evidence" value="ECO:0007669"/>
    <property type="project" value="TreeGrafter"/>
</dbReference>
<dbReference type="OrthoDB" id="43828at2157"/>
<dbReference type="SUPFAM" id="SSF56176">
    <property type="entry name" value="FAD-binding/transporter-associated domain-like"/>
    <property type="match status" value="1"/>
</dbReference>
<dbReference type="AlphaFoldDB" id="A0A510E625"/>
<dbReference type="EMBL" id="AP018930">
    <property type="protein sequence ID" value="BBG27959.1"/>
    <property type="molecule type" value="Genomic_DNA"/>
</dbReference>
<evidence type="ECO:0000313" key="4">
    <source>
        <dbReference type="Proteomes" id="UP000322983"/>
    </source>
</evidence>
<accession>A0A510DZ12</accession>
<feature type="domain" description="FAD-binding PCMH-type" evidence="1">
    <location>
        <begin position="37"/>
        <end position="198"/>
    </location>
</feature>
<dbReference type="Proteomes" id="UP000325030">
    <property type="component" value="Chromosome"/>
</dbReference>
<dbReference type="PANTHER" id="PTHR11748">
    <property type="entry name" value="D-LACTATE DEHYDROGENASE"/>
    <property type="match status" value="1"/>
</dbReference>
<dbReference type="InterPro" id="IPR016169">
    <property type="entry name" value="FAD-bd_PCMH_sub2"/>
</dbReference>
<dbReference type="Pfam" id="PF01565">
    <property type="entry name" value="FAD_binding_4"/>
    <property type="match status" value="1"/>
</dbReference>
<accession>A0A510E625</accession>
<dbReference type="InterPro" id="IPR016167">
    <property type="entry name" value="FAD-bd_PCMH_sub1"/>
</dbReference>
<dbReference type="KEGG" id="step:IC006_2503"/>
<dbReference type="EMBL" id="AP018929">
    <property type="protein sequence ID" value="BBG25168.1"/>
    <property type="molecule type" value="Genomic_DNA"/>
</dbReference>
<dbReference type="InterPro" id="IPR006094">
    <property type="entry name" value="Oxid_FAD_bind_N"/>
</dbReference>
<evidence type="ECO:0000313" key="2">
    <source>
        <dbReference type="EMBL" id="BBG25168.1"/>
    </source>
</evidence>
<dbReference type="Gene3D" id="3.30.465.10">
    <property type="match status" value="1"/>
</dbReference>
<evidence type="ECO:0000313" key="5">
    <source>
        <dbReference type="Proteomes" id="UP000325030"/>
    </source>
</evidence>
<dbReference type="Gene3D" id="3.30.43.10">
    <property type="entry name" value="Uridine Diphospho-n-acetylenolpyruvylglucosamine Reductase, domain 2"/>
    <property type="match status" value="1"/>
</dbReference>
<dbReference type="InterPro" id="IPR016166">
    <property type="entry name" value="FAD-bd_PCMH"/>
</dbReference>
<evidence type="ECO:0000313" key="3">
    <source>
        <dbReference type="EMBL" id="BBG27959.1"/>
    </source>
</evidence>
<dbReference type="GeneID" id="41718793"/>
<dbReference type="InterPro" id="IPR036318">
    <property type="entry name" value="FAD-bd_PCMH-like_sf"/>
</dbReference>
<dbReference type="Proteomes" id="UP000322983">
    <property type="component" value="Chromosome"/>
</dbReference>
<evidence type="ECO:0000259" key="1">
    <source>
        <dbReference type="PROSITE" id="PS51387"/>
    </source>
</evidence>
<sequence>MNRIVELLKGFDVKDDYETLQKYSADYGIMSKSIESKRKLPSAVIFLRRRDEVERLMEVVREYHVPIVERGKGTNTLGGAIPLKEDSVVVDLSGMKGYCTEEDSITSLPGTEFDEVGIERFPVLPTSFYMATLGGFVSGGSLGLGSLKNGAIWDNVMEVEVYTPSGRKELHGDEVKAVVQAGGTNGIVTRVKLRSVKRGKIKVRRTHFSSLDKAVDYAVDQDGAEFVSIRNKKMMSAMGYSSGGWTVIVGEEEGGGDDVAFRDLITNFAGAYYTVVNKMKVSYTSLDLPLYRLYELDDECMIDAELSKSQGIMFSHTYFLDCTPKLEGFKFDLHSVLINDRAEENRLSKMIEFKRRYDPEDLMNPGKLLF</sequence>
<dbReference type="GO" id="GO:0071949">
    <property type="term" value="F:FAD binding"/>
    <property type="evidence" value="ECO:0007669"/>
    <property type="project" value="InterPro"/>
</dbReference>
<name>A0A510E625_9CREN</name>
<organism evidence="3 5">
    <name type="scientific">Sulfuracidifex tepidarius</name>
    <dbReference type="NCBI Taxonomy" id="1294262"/>
    <lineage>
        <taxon>Archaea</taxon>
        <taxon>Thermoproteota</taxon>
        <taxon>Thermoprotei</taxon>
        <taxon>Sulfolobales</taxon>
        <taxon>Sulfolobaceae</taxon>
        <taxon>Sulfuracidifex</taxon>
    </lineage>
</organism>
<dbReference type="STRING" id="1294262.GCA_001316085_01877"/>
<dbReference type="GO" id="GO:1903457">
    <property type="term" value="P:lactate catabolic process"/>
    <property type="evidence" value="ECO:0007669"/>
    <property type="project" value="TreeGrafter"/>
</dbReference>
<gene>
    <name evidence="2" type="ORF">IC006_2503</name>
    <name evidence="3" type="ORF">IC007_2514</name>
</gene>